<dbReference type="EMBL" id="CAJVPS010057385">
    <property type="protein sequence ID" value="CAG8778642.1"/>
    <property type="molecule type" value="Genomic_DNA"/>
</dbReference>
<sequence length="164" mass="17936">QVLPYLMQKVKMWGGHALTANNISALVVTKSANIKKKTGPSFGKSAPKFQQKSNNQLSLTTMALQSKKNSLSRIDCIVGLLTSADCIVAQDLIRIIAKFPIALPLVMPDIECEKGYKLMLPLITGPIIKWESKPGVIVENHLFRSPFKLLVAVRLGGNQKTPGK</sequence>
<evidence type="ECO:0000313" key="2">
    <source>
        <dbReference type="Proteomes" id="UP000789508"/>
    </source>
</evidence>
<organism evidence="1 2">
    <name type="scientific">Ambispora leptoticha</name>
    <dbReference type="NCBI Taxonomy" id="144679"/>
    <lineage>
        <taxon>Eukaryota</taxon>
        <taxon>Fungi</taxon>
        <taxon>Fungi incertae sedis</taxon>
        <taxon>Mucoromycota</taxon>
        <taxon>Glomeromycotina</taxon>
        <taxon>Glomeromycetes</taxon>
        <taxon>Archaeosporales</taxon>
        <taxon>Ambisporaceae</taxon>
        <taxon>Ambispora</taxon>
    </lineage>
</organism>
<dbReference type="Proteomes" id="UP000789508">
    <property type="component" value="Unassembled WGS sequence"/>
</dbReference>
<dbReference type="OrthoDB" id="2430058at2759"/>
<name>A0A9N9P173_9GLOM</name>
<proteinExistence type="predicted"/>
<feature type="non-terminal residue" evidence="1">
    <location>
        <position position="164"/>
    </location>
</feature>
<gene>
    <name evidence="1" type="ORF">ALEPTO_LOCUS14548</name>
</gene>
<protein>
    <submittedName>
        <fullName evidence="1">7420_t:CDS:1</fullName>
    </submittedName>
</protein>
<reference evidence="1" key="1">
    <citation type="submission" date="2021-06" db="EMBL/GenBank/DDBJ databases">
        <authorList>
            <person name="Kallberg Y."/>
            <person name="Tangrot J."/>
            <person name="Rosling A."/>
        </authorList>
    </citation>
    <scope>NUCLEOTIDE SEQUENCE</scope>
    <source>
        <strain evidence="1">FL130A</strain>
    </source>
</reference>
<comment type="caution">
    <text evidence="1">The sequence shown here is derived from an EMBL/GenBank/DDBJ whole genome shotgun (WGS) entry which is preliminary data.</text>
</comment>
<evidence type="ECO:0000313" key="1">
    <source>
        <dbReference type="EMBL" id="CAG8778642.1"/>
    </source>
</evidence>
<accession>A0A9N9P173</accession>
<keyword evidence="2" id="KW-1185">Reference proteome</keyword>
<dbReference type="AlphaFoldDB" id="A0A9N9P173"/>
<feature type="non-terminal residue" evidence="1">
    <location>
        <position position="1"/>
    </location>
</feature>